<protein>
    <submittedName>
        <fullName evidence="7">ABC transporter substrate-binding protein</fullName>
    </submittedName>
</protein>
<dbReference type="InterPro" id="IPR002491">
    <property type="entry name" value="ABC_transptr_periplasmic_BD"/>
</dbReference>
<dbReference type="RefSeq" id="WP_229744982.1">
    <property type="nucleotide sequence ID" value="NZ_BMFY01000005.1"/>
</dbReference>
<evidence type="ECO:0000313" key="8">
    <source>
        <dbReference type="Proteomes" id="UP000616114"/>
    </source>
</evidence>
<feature type="signal peptide" evidence="5">
    <location>
        <begin position="1"/>
        <end position="22"/>
    </location>
</feature>
<comment type="similarity">
    <text evidence="2">Belongs to the bacterial solute-binding protein 8 family.</text>
</comment>
<dbReference type="GO" id="GO:1901678">
    <property type="term" value="P:iron coordination entity transport"/>
    <property type="evidence" value="ECO:0007669"/>
    <property type="project" value="UniProtKB-ARBA"/>
</dbReference>
<dbReference type="PANTHER" id="PTHR30532">
    <property type="entry name" value="IRON III DICITRATE-BINDING PERIPLASMIC PROTEIN"/>
    <property type="match status" value="1"/>
</dbReference>
<evidence type="ECO:0000256" key="3">
    <source>
        <dbReference type="ARBA" id="ARBA00022448"/>
    </source>
</evidence>
<sequence length="337" mass="35786">MTRQLLAALAATALLLSGCGQAGGSGAGGSAESARAGAGDASAAGTRTVSTAEGEVAVPADPQRVVLLNYALAGYLYDLDVPVVAMTPEVADQAEGEFSEFWADDARAQGTEFMAWSSDGFDLEAILAAEPDLIVGGGIGFPLMHAQQAYDDLSEIAPTVLVAGEHHDWHGQFSFLAEDVFGKPETYQAAVDRYEERIDEVREAITLPPLPAVFLAITSDETPYALVESVGQPTVLEAVGITPAPIFEENDVEVYGGGGDMFELSRETVGEMADYPTVFVQGFNGDFASVEELSADPVYASLEAFRNGHAYDLPYWTLRGDYDETMALLDIVEDTFA</sequence>
<dbReference type="SUPFAM" id="SSF53807">
    <property type="entry name" value="Helical backbone' metal receptor"/>
    <property type="match status" value="1"/>
</dbReference>
<dbReference type="AlphaFoldDB" id="A0A8J2XKT3"/>
<dbReference type="InterPro" id="IPR051313">
    <property type="entry name" value="Bact_iron-sidero_bind"/>
</dbReference>
<evidence type="ECO:0000256" key="1">
    <source>
        <dbReference type="ARBA" id="ARBA00004196"/>
    </source>
</evidence>
<reference evidence="7" key="2">
    <citation type="submission" date="2020-09" db="EMBL/GenBank/DDBJ databases">
        <authorList>
            <person name="Sun Q."/>
            <person name="Zhou Y."/>
        </authorList>
    </citation>
    <scope>NUCLEOTIDE SEQUENCE</scope>
    <source>
        <strain evidence="7">CGMCC 1.12785</strain>
    </source>
</reference>
<dbReference type="Pfam" id="PF01497">
    <property type="entry name" value="Peripla_BP_2"/>
    <property type="match status" value="1"/>
</dbReference>
<keyword evidence="4 5" id="KW-0732">Signal</keyword>
<dbReference type="EMBL" id="BMFY01000005">
    <property type="protein sequence ID" value="GGA12427.1"/>
    <property type="molecule type" value="Genomic_DNA"/>
</dbReference>
<evidence type="ECO:0000256" key="2">
    <source>
        <dbReference type="ARBA" id="ARBA00008814"/>
    </source>
</evidence>
<name>A0A8J2XKT3_9MICO</name>
<feature type="chain" id="PRO_5039540820" evidence="5">
    <location>
        <begin position="23"/>
        <end position="337"/>
    </location>
</feature>
<proteinExistence type="inferred from homology"/>
<feature type="domain" description="Fe/B12 periplasmic-binding" evidence="6">
    <location>
        <begin position="64"/>
        <end position="337"/>
    </location>
</feature>
<dbReference type="Gene3D" id="3.40.50.1980">
    <property type="entry name" value="Nitrogenase molybdenum iron protein domain"/>
    <property type="match status" value="2"/>
</dbReference>
<gene>
    <name evidence="7" type="ORF">GCM10011333_14100</name>
</gene>
<keyword evidence="3" id="KW-0813">Transport</keyword>
<organism evidence="7 8">
    <name type="scientific">Sediminivirga luteola</name>
    <dbReference type="NCBI Taxonomy" id="1774748"/>
    <lineage>
        <taxon>Bacteria</taxon>
        <taxon>Bacillati</taxon>
        <taxon>Actinomycetota</taxon>
        <taxon>Actinomycetes</taxon>
        <taxon>Micrococcales</taxon>
        <taxon>Brevibacteriaceae</taxon>
        <taxon>Sediminivirga</taxon>
    </lineage>
</organism>
<accession>A0A8J2XKT3</accession>
<reference evidence="7" key="1">
    <citation type="journal article" date="2014" name="Int. J. Syst. Evol. Microbiol.">
        <title>Complete genome sequence of Corynebacterium casei LMG S-19264T (=DSM 44701T), isolated from a smear-ripened cheese.</title>
        <authorList>
            <consortium name="US DOE Joint Genome Institute (JGI-PGF)"/>
            <person name="Walter F."/>
            <person name="Albersmeier A."/>
            <person name="Kalinowski J."/>
            <person name="Ruckert C."/>
        </authorList>
    </citation>
    <scope>NUCLEOTIDE SEQUENCE</scope>
    <source>
        <strain evidence="7">CGMCC 1.12785</strain>
    </source>
</reference>
<comment type="caution">
    <text evidence="7">The sequence shown here is derived from an EMBL/GenBank/DDBJ whole genome shotgun (WGS) entry which is preliminary data.</text>
</comment>
<keyword evidence="8" id="KW-1185">Reference proteome</keyword>
<dbReference type="PROSITE" id="PS51257">
    <property type="entry name" value="PROKAR_LIPOPROTEIN"/>
    <property type="match status" value="1"/>
</dbReference>
<dbReference type="PANTHER" id="PTHR30532:SF24">
    <property type="entry name" value="FERRIC ENTEROBACTIN-BINDING PERIPLASMIC PROTEIN FEPB"/>
    <property type="match status" value="1"/>
</dbReference>
<comment type="subcellular location">
    <subcellularLocation>
        <location evidence="1">Cell envelope</location>
    </subcellularLocation>
</comment>
<evidence type="ECO:0000256" key="4">
    <source>
        <dbReference type="ARBA" id="ARBA00022729"/>
    </source>
</evidence>
<evidence type="ECO:0000256" key="5">
    <source>
        <dbReference type="SAM" id="SignalP"/>
    </source>
</evidence>
<evidence type="ECO:0000313" key="7">
    <source>
        <dbReference type="EMBL" id="GGA12427.1"/>
    </source>
</evidence>
<evidence type="ECO:0000259" key="6">
    <source>
        <dbReference type="PROSITE" id="PS50983"/>
    </source>
</evidence>
<dbReference type="PROSITE" id="PS50983">
    <property type="entry name" value="FE_B12_PBP"/>
    <property type="match status" value="1"/>
</dbReference>
<dbReference type="Proteomes" id="UP000616114">
    <property type="component" value="Unassembled WGS sequence"/>
</dbReference>
<dbReference type="GO" id="GO:0030288">
    <property type="term" value="C:outer membrane-bounded periplasmic space"/>
    <property type="evidence" value="ECO:0007669"/>
    <property type="project" value="TreeGrafter"/>
</dbReference>